<comment type="caution">
    <text evidence="1">The sequence shown here is derived from an EMBL/GenBank/DDBJ whole genome shotgun (WGS) entry which is preliminary data.</text>
</comment>
<gene>
    <name evidence="1" type="ORF">DH2020_032595</name>
</gene>
<organism evidence="1 2">
    <name type="scientific">Rehmannia glutinosa</name>
    <name type="common">Chinese foxglove</name>
    <dbReference type="NCBI Taxonomy" id="99300"/>
    <lineage>
        <taxon>Eukaryota</taxon>
        <taxon>Viridiplantae</taxon>
        <taxon>Streptophyta</taxon>
        <taxon>Embryophyta</taxon>
        <taxon>Tracheophyta</taxon>
        <taxon>Spermatophyta</taxon>
        <taxon>Magnoliopsida</taxon>
        <taxon>eudicotyledons</taxon>
        <taxon>Gunneridae</taxon>
        <taxon>Pentapetalae</taxon>
        <taxon>asterids</taxon>
        <taxon>lamiids</taxon>
        <taxon>Lamiales</taxon>
        <taxon>Orobanchaceae</taxon>
        <taxon>Rehmannieae</taxon>
        <taxon>Rehmannia</taxon>
    </lineage>
</organism>
<sequence length="191" mass="22396">MKVSIMVNRYGNGDQARRRKFISPLLSVPLIYRSDIDQSPKRSKPQFHINFKFSGIRRSSIHVVHENTIDTTDLPLPETGVFLDLEQFLCHEKVRETISKELENWRSLTCMQCKALVRIAILRARMAVIGMPASHNVLRLRFRVTVVKERYFEIREVSIDQIIEGSMDEVDRIIEHSMDEVRVVPTDKYRR</sequence>
<name>A0ABR0VER6_REHGL</name>
<accession>A0ABR0VER6</accession>
<evidence type="ECO:0000313" key="1">
    <source>
        <dbReference type="EMBL" id="KAK6133685.1"/>
    </source>
</evidence>
<evidence type="ECO:0000313" key="2">
    <source>
        <dbReference type="Proteomes" id="UP001318860"/>
    </source>
</evidence>
<proteinExistence type="predicted"/>
<protein>
    <submittedName>
        <fullName evidence="1">Uncharacterized protein</fullName>
    </submittedName>
</protein>
<reference evidence="1 2" key="1">
    <citation type="journal article" date="2021" name="Comput. Struct. Biotechnol. J.">
        <title>De novo genome assembly of the potent medicinal plant Rehmannia glutinosa using nanopore technology.</title>
        <authorList>
            <person name="Ma L."/>
            <person name="Dong C."/>
            <person name="Song C."/>
            <person name="Wang X."/>
            <person name="Zheng X."/>
            <person name="Niu Y."/>
            <person name="Chen S."/>
            <person name="Feng W."/>
        </authorList>
    </citation>
    <scope>NUCLEOTIDE SEQUENCE [LARGE SCALE GENOMIC DNA]</scope>
    <source>
        <strain evidence="1">DH-2019</strain>
    </source>
</reference>
<keyword evidence="2" id="KW-1185">Reference proteome</keyword>
<dbReference type="Proteomes" id="UP001318860">
    <property type="component" value="Unassembled WGS sequence"/>
</dbReference>
<dbReference type="EMBL" id="JABTTQ020001208">
    <property type="protein sequence ID" value="KAK6133685.1"/>
    <property type="molecule type" value="Genomic_DNA"/>
</dbReference>